<protein>
    <submittedName>
        <fullName evidence="2">Uncharacterized protein</fullName>
    </submittedName>
</protein>
<name>A0ABC9N9J3_BACUC</name>
<reference evidence="2" key="2">
    <citation type="submission" date="2013-11" db="EMBL/GenBank/DDBJ databases">
        <title>Draft genome sequence of Bacteroides uniformis (ATCC 8492).</title>
        <authorList>
            <person name="Sudarsanam P."/>
            <person name="Ley R."/>
            <person name="Guruge J."/>
            <person name="Turnbaugh P.J."/>
            <person name="Mahowald M."/>
            <person name="Liep D."/>
            <person name="Gordon J."/>
        </authorList>
    </citation>
    <scope>NUCLEOTIDE SEQUENCE</scope>
    <source>
        <strain evidence="2">ATCC 8492</strain>
    </source>
</reference>
<dbReference type="AlphaFoldDB" id="A0ABC9N9J3"/>
<sequence>MFYYFGQHIFIYYLTIDYLLFGVYNKLKGQKYEKFVIYNNMR</sequence>
<evidence type="ECO:0000313" key="2">
    <source>
        <dbReference type="EMBL" id="EDO53281.1"/>
    </source>
</evidence>
<comment type="caution">
    <text evidence="2">The sequence shown here is derived from an EMBL/GenBank/DDBJ whole genome shotgun (WGS) entry which is preliminary data.</text>
</comment>
<proteinExistence type="predicted"/>
<evidence type="ECO:0000313" key="3">
    <source>
        <dbReference type="Proteomes" id="UP000004110"/>
    </source>
</evidence>
<evidence type="ECO:0000256" key="1">
    <source>
        <dbReference type="SAM" id="Phobius"/>
    </source>
</evidence>
<keyword evidence="1" id="KW-1133">Transmembrane helix</keyword>
<feature type="transmembrane region" description="Helical" evidence="1">
    <location>
        <begin position="6"/>
        <end position="24"/>
    </location>
</feature>
<keyword evidence="1" id="KW-0472">Membrane</keyword>
<keyword evidence="3" id="KW-1185">Reference proteome</keyword>
<accession>A0ABC9N9J3</accession>
<organism evidence="2 3">
    <name type="scientific">Bacteroides uniformis (strain ATCC 8492 / DSM 6597 / CCUG 4942 / CIP 103695 / JCM 5828 / KCTC 5204 / NCTC 13054 / VPI 0061)</name>
    <dbReference type="NCBI Taxonomy" id="411479"/>
    <lineage>
        <taxon>Bacteria</taxon>
        <taxon>Pseudomonadati</taxon>
        <taxon>Bacteroidota</taxon>
        <taxon>Bacteroidia</taxon>
        <taxon>Bacteroidales</taxon>
        <taxon>Bacteroidaceae</taxon>
        <taxon>Bacteroides</taxon>
    </lineage>
</organism>
<dbReference type="Proteomes" id="UP000004110">
    <property type="component" value="Unassembled WGS sequence"/>
</dbReference>
<reference evidence="2" key="1">
    <citation type="submission" date="2007-06" db="EMBL/GenBank/DDBJ databases">
        <authorList>
            <person name="Fulton L."/>
            <person name="Clifton S."/>
            <person name="Fulton B."/>
            <person name="Xu J."/>
            <person name="Minx P."/>
            <person name="Pepin K.H."/>
            <person name="Johnson M."/>
            <person name="Thiruvilangam P."/>
            <person name="Bhonagiri V."/>
            <person name="Nash W.E."/>
            <person name="Mardis E.R."/>
            <person name="Wilson R.K."/>
        </authorList>
    </citation>
    <scope>NUCLEOTIDE SEQUENCE [LARGE SCALE GENOMIC DNA]</scope>
    <source>
        <strain evidence="2">ATCC 8492</strain>
    </source>
</reference>
<gene>
    <name evidence="2" type="ORF">BACUNI_03296</name>
</gene>
<dbReference type="EMBL" id="AAYH02000046">
    <property type="protein sequence ID" value="EDO53281.1"/>
    <property type="molecule type" value="Genomic_DNA"/>
</dbReference>
<keyword evidence="1" id="KW-0812">Transmembrane</keyword>